<evidence type="ECO:0000256" key="6">
    <source>
        <dbReference type="SAM" id="Coils"/>
    </source>
</evidence>
<dbReference type="InterPro" id="IPR001801">
    <property type="entry name" value="Histone_HNS"/>
</dbReference>
<evidence type="ECO:0000256" key="7">
    <source>
        <dbReference type="SAM" id="MobiDB-lite"/>
    </source>
</evidence>
<dbReference type="SUPFAM" id="SSF81273">
    <property type="entry name" value="H-NS histone-like proteins"/>
    <property type="match status" value="2"/>
</dbReference>
<sequence>MSDTFIEFKNIRTLKNACDSITLAQIEAMQNKLATIITQRKEEEATRAAEEQQKQAAIEKMLSELNASGIDVDTLVDALKAENKPARKPRAPRPAKYEYLDESGKKKQWTGQGRTPKSIQQQLDAGKSLEDFAI</sequence>
<organism evidence="9 10">
    <name type="scientific">Vibrio tritonius</name>
    <dbReference type="NCBI Taxonomy" id="1435069"/>
    <lineage>
        <taxon>Bacteria</taxon>
        <taxon>Pseudomonadati</taxon>
        <taxon>Pseudomonadota</taxon>
        <taxon>Gammaproteobacteria</taxon>
        <taxon>Vibrionales</taxon>
        <taxon>Vibrionaceae</taxon>
        <taxon>Vibrio</taxon>
    </lineage>
</organism>
<dbReference type="SMART" id="SM00528">
    <property type="entry name" value="HNS"/>
    <property type="match status" value="1"/>
</dbReference>
<evidence type="ECO:0000259" key="8">
    <source>
        <dbReference type="SMART" id="SM00528"/>
    </source>
</evidence>
<dbReference type="InterPro" id="IPR027444">
    <property type="entry name" value="H-NS_C_dom"/>
</dbReference>
<reference evidence="10" key="1">
    <citation type="submission" date="2023-07" db="EMBL/GenBank/DDBJ databases">
        <title>Molecular identification of indigenous halophilic bacteria isolated from red sea cost, biodegradation of synthetic dyes and assessment of degraded metabolite toxicity.</title>
        <authorList>
            <person name="Chaieb K."/>
            <person name="Altayb H.N."/>
        </authorList>
    </citation>
    <scope>NUCLEOTIDE SEQUENCE [LARGE SCALE GENOMIC DNA]</scope>
    <source>
        <strain evidence="10">K20</strain>
    </source>
</reference>
<gene>
    <name evidence="9" type="ORF">LDJ79_20865</name>
</gene>
<evidence type="ECO:0000256" key="2">
    <source>
        <dbReference type="ARBA" id="ARBA00010610"/>
    </source>
</evidence>
<feature type="compositionally biased region" description="Polar residues" evidence="7">
    <location>
        <begin position="109"/>
        <end position="123"/>
    </location>
</feature>
<proteinExistence type="inferred from homology"/>
<keyword evidence="3" id="KW-0963">Cytoplasm</keyword>
<dbReference type="Pfam" id="PF00816">
    <property type="entry name" value="Histone_HNS"/>
    <property type="match status" value="1"/>
</dbReference>
<keyword evidence="6" id="KW-0175">Coiled coil</keyword>
<dbReference type="RefSeq" id="WP_225251949.1">
    <property type="nucleotide sequence ID" value="NZ_JAIWIU010000182.1"/>
</dbReference>
<dbReference type="PANTHER" id="PTHR38097:SF2">
    <property type="entry name" value="DNA-BINDING PROTEIN STPA"/>
    <property type="match status" value="1"/>
</dbReference>
<comment type="caution">
    <text evidence="9">The sequence shown here is derived from an EMBL/GenBank/DDBJ whole genome shotgun (WGS) entry which is preliminary data.</text>
</comment>
<feature type="domain" description="DNA-binding protein H-NS-like C-terminal" evidence="8">
    <location>
        <begin position="87"/>
        <end position="134"/>
    </location>
</feature>
<evidence type="ECO:0000256" key="4">
    <source>
        <dbReference type="ARBA" id="ARBA00023125"/>
    </source>
</evidence>
<keyword evidence="10" id="KW-1185">Reference proteome</keyword>
<dbReference type="Gene3D" id="4.10.430.10">
    <property type="entry name" value="Histone-like protein H-NS, C-terminal domain"/>
    <property type="match status" value="1"/>
</dbReference>
<name>A0ABS7YSC0_9VIBR</name>
<feature type="region of interest" description="Disordered" evidence="7">
    <location>
        <begin position="81"/>
        <end position="134"/>
    </location>
</feature>
<dbReference type="Gene3D" id="1.10.287.1050">
    <property type="entry name" value="H-NS histone-like proteins"/>
    <property type="match status" value="1"/>
</dbReference>
<evidence type="ECO:0000256" key="3">
    <source>
        <dbReference type="ARBA" id="ARBA00022490"/>
    </source>
</evidence>
<keyword evidence="4 5" id="KW-0238">DNA-binding</keyword>
<dbReference type="Pfam" id="PF22470">
    <property type="entry name" value="Histone_HNS_N"/>
    <property type="match status" value="1"/>
</dbReference>
<dbReference type="Proteomes" id="UP001199044">
    <property type="component" value="Unassembled WGS sequence"/>
</dbReference>
<dbReference type="InterPro" id="IPR037150">
    <property type="entry name" value="H-NS_C_dom_sf"/>
</dbReference>
<evidence type="ECO:0000256" key="5">
    <source>
        <dbReference type="PIRNR" id="PIRNR002096"/>
    </source>
</evidence>
<evidence type="ECO:0000256" key="1">
    <source>
        <dbReference type="ARBA" id="ARBA00004453"/>
    </source>
</evidence>
<feature type="compositionally biased region" description="Basic and acidic residues" evidence="7">
    <location>
        <begin position="95"/>
        <end position="105"/>
    </location>
</feature>
<dbReference type="PANTHER" id="PTHR38097">
    <property type="match status" value="1"/>
</dbReference>
<evidence type="ECO:0000313" key="10">
    <source>
        <dbReference type="Proteomes" id="UP001199044"/>
    </source>
</evidence>
<protein>
    <recommendedName>
        <fullName evidence="5">DNA-binding protein</fullName>
    </recommendedName>
</protein>
<evidence type="ECO:0000313" key="9">
    <source>
        <dbReference type="EMBL" id="MCA2018580.1"/>
    </source>
</evidence>
<dbReference type="EMBL" id="JAIWIU010000182">
    <property type="protein sequence ID" value="MCA2018580.1"/>
    <property type="molecule type" value="Genomic_DNA"/>
</dbReference>
<comment type="similarity">
    <text evidence="2 5">Belongs to the histone-like protein H-NS family.</text>
</comment>
<dbReference type="InterPro" id="IPR027454">
    <property type="entry name" value="Histone_HNS_N"/>
</dbReference>
<dbReference type="PIRSF" id="PIRSF002096">
    <property type="entry name" value="HnS"/>
    <property type="match status" value="1"/>
</dbReference>
<comment type="subcellular location">
    <subcellularLocation>
        <location evidence="1">Cytoplasm</location>
        <location evidence="1">Nucleoid</location>
    </subcellularLocation>
</comment>
<feature type="coiled-coil region" evidence="6">
    <location>
        <begin position="26"/>
        <end position="60"/>
    </location>
</feature>
<dbReference type="InterPro" id="IPR054180">
    <property type="entry name" value="H-NS-like_N"/>
</dbReference>
<accession>A0ABS7YSC0</accession>